<dbReference type="InterPro" id="IPR000847">
    <property type="entry name" value="LysR_HTH_N"/>
</dbReference>
<evidence type="ECO:0000313" key="8">
    <source>
        <dbReference type="Proteomes" id="UP000887222"/>
    </source>
</evidence>
<dbReference type="RefSeq" id="WP_220809545.1">
    <property type="nucleotide sequence ID" value="NZ_BPMK01000014.1"/>
</dbReference>
<comment type="similarity">
    <text evidence="1">Belongs to the LysR transcriptional regulatory family.</text>
</comment>
<dbReference type="InterPro" id="IPR050389">
    <property type="entry name" value="LysR-type_TF"/>
</dbReference>
<accession>A0ABQ4Q8K9</accession>
<comment type="caution">
    <text evidence="7">The sequence shown here is derived from an EMBL/GenBank/DDBJ whole genome shotgun (WGS) entry which is preliminary data.</text>
</comment>
<dbReference type="Pfam" id="PF03466">
    <property type="entry name" value="LysR_substrate"/>
    <property type="match status" value="1"/>
</dbReference>
<dbReference type="EMBL" id="BPMK01000014">
    <property type="protein sequence ID" value="GIZ53125.1"/>
    <property type="molecule type" value="Genomic_DNA"/>
</dbReference>
<dbReference type="InterPro" id="IPR036390">
    <property type="entry name" value="WH_DNA-bd_sf"/>
</dbReference>
<keyword evidence="3" id="KW-0238">DNA-binding</keyword>
<evidence type="ECO:0000256" key="2">
    <source>
        <dbReference type="ARBA" id="ARBA00023015"/>
    </source>
</evidence>
<dbReference type="SUPFAM" id="SSF46785">
    <property type="entry name" value="Winged helix' DNA-binding domain"/>
    <property type="match status" value="1"/>
</dbReference>
<dbReference type="InterPro" id="IPR036388">
    <property type="entry name" value="WH-like_DNA-bd_sf"/>
</dbReference>
<keyword evidence="2" id="KW-0805">Transcription regulation</keyword>
<feature type="domain" description="HTH lysR-type" evidence="6">
    <location>
        <begin position="6"/>
        <end position="63"/>
    </location>
</feature>
<dbReference type="InterPro" id="IPR037402">
    <property type="entry name" value="YidZ_PBP2"/>
</dbReference>
<dbReference type="PROSITE" id="PS50931">
    <property type="entry name" value="HTH_LYSR"/>
    <property type="match status" value="1"/>
</dbReference>
<dbReference type="InterPro" id="IPR005119">
    <property type="entry name" value="LysR_subst-bd"/>
</dbReference>
<name>A0ABQ4Q8K9_9BURK</name>
<evidence type="ECO:0000256" key="1">
    <source>
        <dbReference type="ARBA" id="ARBA00009437"/>
    </source>
</evidence>
<protein>
    <submittedName>
        <fullName evidence="7">LysR family transcriptional regulator</fullName>
    </submittedName>
</protein>
<evidence type="ECO:0000313" key="7">
    <source>
        <dbReference type="EMBL" id="GIZ53125.1"/>
    </source>
</evidence>
<reference evidence="7 8" key="1">
    <citation type="journal article" date="2022" name="Int. J. Syst. Evol. Microbiol.">
        <title>Noviherbaspirillum aridicola sp. nov., isolated from an arid soil in Pakistan.</title>
        <authorList>
            <person name="Khan I.U."/>
            <person name="Saqib M."/>
            <person name="Amin A."/>
            <person name="Hussain F."/>
            <person name="Li L."/>
            <person name="Liu Y.H."/>
            <person name="Fang B.Z."/>
            <person name="Ahmed I."/>
            <person name="Li W.J."/>
        </authorList>
    </citation>
    <scope>NUCLEOTIDE SEQUENCE [LARGE SCALE GENOMIC DNA]</scope>
    <source>
        <strain evidence="7 8">NCCP-691</strain>
    </source>
</reference>
<keyword evidence="8" id="KW-1185">Reference proteome</keyword>
<dbReference type="PANTHER" id="PTHR30118">
    <property type="entry name" value="HTH-TYPE TRANSCRIPTIONAL REGULATOR LEUO-RELATED"/>
    <property type="match status" value="1"/>
</dbReference>
<keyword evidence="4" id="KW-0804">Transcription</keyword>
<evidence type="ECO:0000256" key="4">
    <source>
        <dbReference type="ARBA" id="ARBA00023163"/>
    </source>
</evidence>
<dbReference type="Proteomes" id="UP000887222">
    <property type="component" value="Unassembled WGS sequence"/>
</dbReference>
<dbReference type="PRINTS" id="PR00039">
    <property type="entry name" value="HTHLYSR"/>
</dbReference>
<dbReference type="Gene3D" id="1.10.10.10">
    <property type="entry name" value="Winged helix-like DNA-binding domain superfamily/Winged helix DNA-binding domain"/>
    <property type="match status" value="1"/>
</dbReference>
<dbReference type="Gene3D" id="3.40.190.10">
    <property type="entry name" value="Periplasmic binding protein-like II"/>
    <property type="match status" value="2"/>
</dbReference>
<proteinExistence type="inferred from homology"/>
<sequence>MSFLTLDLNLLRVFDAVMTEQNLTRAASRLAMTQPAVSNALRRLRDSLGDELLIRTAHGVKPTPRAETLWPSVRRALSELEEAIAPEQNFNISTAQSTFRMAMADATAALWLPALVRSIEREAPKLTIRMMPLTTREPRPMLIRGDIDLAVGFFPGVVAQLAAGQGVSVSPIRHEQLYSGRYVCVMRKGHPLAKEELTLDAYCNANHLLVSFSGRAHGLVDEALAQIGRERRILLTVNQFFTAGRVVATSDLITVLPHHLVASTGITGALVTKELPFALPAVHIDMLWHERDTRNPAHKWLRGHLSGTTHGAFSRPANQPAANGTTG</sequence>
<dbReference type="PANTHER" id="PTHR30118:SF15">
    <property type="entry name" value="TRANSCRIPTIONAL REGULATORY PROTEIN"/>
    <property type="match status" value="1"/>
</dbReference>
<dbReference type="Pfam" id="PF00126">
    <property type="entry name" value="HTH_1"/>
    <property type="match status" value="1"/>
</dbReference>
<organism evidence="7 8">
    <name type="scientific">Noviherbaspirillum aridicola</name>
    <dbReference type="NCBI Taxonomy" id="2849687"/>
    <lineage>
        <taxon>Bacteria</taxon>
        <taxon>Pseudomonadati</taxon>
        <taxon>Pseudomonadota</taxon>
        <taxon>Betaproteobacteria</taxon>
        <taxon>Burkholderiales</taxon>
        <taxon>Oxalobacteraceae</taxon>
        <taxon>Noviherbaspirillum</taxon>
    </lineage>
</organism>
<gene>
    <name evidence="7" type="ORF">NCCP691_31390</name>
</gene>
<evidence type="ECO:0000259" key="6">
    <source>
        <dbReference type="PROSITE" id="PS50931"/>
    </source>
</evidence>
<evidence type="ECO:0000256" key="5">
    <source>
        <dbReference type="SAM" id="MobiDB-lite"/>
    </source>
</evidence>
<dbReference type="SUPFAM" id="SSF53850">
    <property type="entry name" value="Periplasmic binding protein-like II"/>
    <property type="match status" value="1"/>
</dbReference>
<feature type="region of interest" description="Disordered" evidence="5">
    <location>
        <begin position="307"/>
        <end position="327"/>
    </location>
</feature>
<evidence type="ECO:0000256" key="3">
    <source>
        <dbReference type="ARBA" id="ARBA00023125"/>
    </source>
</evidence>
<dbReference type="CDD" id="cd08417">
    <property type="entry name" value="PBP2_Nitroaromatics_like"/>
    <property type="match status" value="1"/>
</dbReference>